<evidence type="ECO:0000256" key="8">
    <source>
        <dbReference type="PROSITE-ProRule" id="PRU00042"/>
    </source>
</evidence>
<protein>
    <submittedName>
        <fullName evidence="11">Zinc finger protein 300</fullName>
    </submittedName>
</protein>
<comment type="subcellular location">
    <subcellularLocation>
        <location evidence="1">Nucleus</location>
    </subcellularLocation>
</comment>
<keyword evidence="6" id="KW-0862">Zinc</keyword>
<dbReference type="FunFam" id="3.30.160.60:FF:000446">
    <property type="entry name" value="Zinc finger protein"/>
    <property type="match status" value="1"/>
</dbReference>
<evidence type="ECO:0000313" key="11">
    <source>
        <dbReference type="EMBL" id="KFR11529.1"/>
    </source>
</evidence>
<proteinExistence type="inferred from homology"/>
<evidence type="ECO:0000256" key="7">
    <source>
        <dbReference type="ARBA" id="ARBA00023242"/>
    </source>
</evidence>
<evidence type="ECO:0000313" key="12">
    <source>
        <dbReference type="Proteomes" id="UP000053605"/>
    </source>
</evidence>
<keyword evidence="12" id="KW-1185">Reference proteome</keyword>
<feature type="region of interest" description="Disordered" evidence="9">
    <location>
        <begin position="31"/>
        <end position="54"/>
    </location>
</feature>
<evidence type="ECO:0000256" key="5">
    <source>
        <dbReference type="ARBA" id="ARBA00022771"/>
    </source>
</evidence>
<dbReference type="InterPro" id="IPR013087">
    <property type="entry name" value="Znf_C2H2_type"/>
</dbReference>
<feature type="non-terminal residue" evidence="11">
    <location>
        <position position="1"/>
    </location>
</feature>
<dbReference type="FunFam" id="3.30.160.60:FF:002533">
    <property type="entry name" value="Zinc finger protein 770"/>
    <property type="match status" value="1"/>
</dbReference>
<dbReference type="GO" id="GO:0008270">
    <property type="term" value="F:zinc ion binding"/>
    <property type="evidence" value="ECO:0007669"/>
    <property type="project" value="UniProtKB-KW"/>
</dbReference>
<sequence length="54" mass="6276">CTDCGKSFGYRHHMLRHQRVHTGEKPFACSHGGHRCSHKSDLVIHQRSHTEERP</sequence>
<evidence type="ECO:0000256" key="3">
    <source>
        <dbReference type="ARBA" id="ARBA00022723"/>
    </source>
</evidence>
<gene>
    <name evidence="11" type="ORF">N306_13600</name>
</gene>
<evidence type="ECO:0000256" key="4">
    <source>
        <dbReference type="ARBA" id="ARBA00022737"/>
    </source>
</evidence>
<feature type="non-terminal residue" evidence="11">
    <location>
        <position position="54"/>
    </location>
</feature>
<organism evidence="11 12">
    <name type="scientific">Opisthocomus hoazin</name>
    <name type="common">Hoatzin</name>
    <name type="synonym">Phasianus hoazin</name>
    <dbReference type="NCBI Taxonomy" id="30419"/>
    <lineage>
        <taxon>Eukaryota</taxon>
        <taxon>Metazoa</taxon>
        <taxon>Chordata</taxon>
        <taxon>Craniata</taxon>
        <taxon>Vertebrata</taxon>
        <taxon>Euteleostomi</taxon>
        <taxon>Archelosauria</taxon>
        <taxon>Archosauria</taxon>
        <taxon>Dinosauria</taxon>
        <taxon>Saurischia</taxon>
        <taxon>Theropoda</taxon>
        <taxon>Coelurosauria</taxon>
        <taxon>Aves</taxon>
        <taxon>Neognathae</taxon>
        <taxon>Neoaves</taxon>
        <taxon>Opisthocomiformes</taxon>
        <taxon>Opisthocomidae</taxon>
        <taxon>Opisthocomus</taxon>
    </lineage>
</organism>
<dbReference type="PANTHER" id="PTHR23226">
    <property type="entry name" value="ZINC FINGER AND SCAN DOMAIN-CONTAINING"/>
    <property type="match status" value="1"/>
</dbReference>
<dbReference type="Proteomes" id="UP000053605">
    <property type="component" value="Unassembled WGS sequence"/>
</dbReference>
<keyword evidence="7" id="KW-0539">Nucleus</keyword>
<dbReference type="Gene3D" id="3.30.160.60">
    <property type="entry name" value="Classic Zinc Finger"/>
    <property type="match status" value="2"/>
</dbReference>
<feature type="domain" description="C2H2-type" evidence="10">
    <location>
        <begin position="1"/>
        <end position="26"/>
    </location>
</feature>
<name>A0A091W7U0_OPIHO</name>
<feature type="domain" description="C2H2-type" evidence="10">
    <location>
        <begin position="27"/>
        <end position="54"/>
    </location>
</feature>
<dbReference type="Pfam" id="PF00096">
    <property type="entry name" value="zf-C2H2"/>
    <property type="match status" value="1"/>
</dbReference>
<evidence type="ECO:0000256" key="9">
    <source>
        <dbReference type="SAM" id="MobiDB-lite"/>
    </source>
</evidence>
<keyword evidence="4" id="KW-0677">Repeat</keyword>
<keyword evidence="3" id="KW-0479">Metal-binding</keyword>
<dbReference type="EMBL" id="KK734921">
    <property type="protein sequence ID" value="KFR11529.1"/>
    <property type="molecule type" value="Genomic_DNA"/>
</dbReference>
<evidence type="ECO:0000256" key="1">
    <source>
        <dbReference type="ARBA" id="ARBA00004123"/>
    </source>
</evidence>
<comment type="similarity">
    <text evidence="2">Belongs to the krueppel C2H2-type zinc-finger protein family.</text>
</comment>
<evidence type="ECO:0000256" key="2">
    <source>
        <dbReference type="ARBA" id="ARBA00006991"/>
    </source>
</evidence>
<accession>A0A091W7U0</accession>
<evidence type="ECO:0000256" key="6">
    <source>
        <dbReference type="ARBA" id="ARBA00022833"/>
    </source>
</evidence>
<dbReference type="GO" id="GO:0005634">
    <property type="term" value="C:nucleus"/>
    <property type="evidence" value="ECO:0007669"/>
    <property type="project" value="UniProtKB-SubCell"/>
</dbReference>
<dbReference type="AlphaFoldDB" id="A0A091W7U0"/>
<dbReference type="PROSITE" id="PS50157">
    <property type="entry name" value="ZINC_FINGER_C2H2_2"/>
    <property type="match status" value="2"/>
</dbReference>
<dbReference type="PhylomeDB" id="A0A091W7U0"/>
<dbReference type="GO" id="GO:0000981">
    <property type="term" value="F:DNA-binding transcription factor activity, RNA polymerase II-specific"/>
    <property type="evidence" value="ECO:0007669"/>
    <property type="project" value="TreeGrafter"/>
</dbReference>
<dbReference type="SUPFAM" id="SSF57667">
    <property type="entry name" value="beta-beta-alpha zinc fingers"/>
    <property type="match status" value="1"/>
</dbReference>
<dbReference type="PROSITE" id="PS00028">
    <property type="entry name" value="ZINC_FINGER_C2H2_1"/>
    <property type="match status" value="1"/>
</dbReference>
<reference evidence="11 12" key="1">
    <citation type="submission" date="2014-04" db="EMBL/GenBank/DDBJ databases">
        <title>Genome evolution of avian class.</title>
        <authorList>
            <person name="Zhang G."/>
            <person name="Li C."/>
        </authorList>
    </citation>
    <scope>NUCLEOTIDE SEQUENCE [LARGE SCALE GENOMIC DNA]</scope>
    <source>
        <strain evidence="11">BGI_N306</strain>
    </source>
</reference>
<dbReference type="PANTHER" id="PTHR23226:SF416">
    <property type="entry name" value="FI01424P"/>
    <property type="match status" value="1"/>
</dbReference>
<dbReference type="STRING" id="30419.A0A091W7U0"/>
<evidence type="ECO:0000259" key="10">
    <source>
        <dbReference type="PROSITE" id="PS50157"/>
    </source>
</evidence>
<dbReference type="InterPro" id="IPR036236">
    <property type="entry name" value="Znf_C2H2_sf"/>
</dbReference>
<dbReference type="GO" id="GO:0000978">
    <property type="term" value="F:RNA polymerase II cis-regulatory region sequence-specific DNA binding"/>
    <property type="evidence" value="ECO:0007669"/>
    <property type="project" value="TreeGrafter"/>
</dbReference>
<feature type="compositionally biased region" description="Basic and acidic residues" evidence="9">
    <location>
        <begin position="38"/>
        <end position="54"/>
    </location>
</feature>
<keyword evidence="5 8" id="KW-0863">Zinc-finger</keyword>